<comment type="caution">
    <text evidence="2">The sequence shown here is derived from an EMBL/GenBank/DDBJ whole genome shotgun (WGS) entry which is preliminary data.</text>
</comment>
<feature type="domain" description="N-acetyltransferase" evidence="1">
    <location>
        <begin position="17"/>
        <end position="165"/>
    </location>
</feature>
<dbReference type="SUPFAM" id="SSF55729">
    <property type="entry name" value="Acyl-CoA N-acyltransferases (Nat)"/>
    <property type="match status" value="1"/>
</dbReference>
<proteinExistence type="predicted"/>
<dbReference type="Pfam" id="PF13302">
    <property type="entry name" value="Acetyltransf_3"/>
    <property type="match status" value="1"/>
</dbReference>
<evidence type="ECO:0000259" key="1">
    <source>
        <dbReference type="Pfam" id="PF13302"/>
    </source>
</evidence>
<dbReference type="InterPro" id="IPR051908">
    <property type="entry name" value="Ribosomal_N-acetyltransferase"/>
</dbReference>
<dbReference type="RefSeq" id="WP_270679134.1">
    <property type="nucleotide sequence ID" value="NZ_JAQFWP010000036.1"/>
</dbReference>
<reference evidence="2" key="1">
    <citation type="submission" date="2023-01" db="EMBL/GenBank/DDBJ databases">
        <title>Draft genome sequence of Nocardiopsis sp. LSu2-4 isolated from halophytes.</title>
        <authorList>
            <person name="Duangmal K."/>
            <person name="Chantavorakit T."/>
        </authorList>
    </citation>
    <scope>NUCLEOTIDE SEQUENCE</scope>
    <source>
        <strain evidence="2">LSu2-4</strain>
    </source>
</reference>
<accession>A0ABT4TQH2</accession>
<sequence length="221" mass="24262">MDLDHWPLYGLRLTTPRLELRLPDLKELDALGSVAAAGVHDPARTPFVKPWTDAPPGERARSVLTHFWKTLSEWRPDSWALQLTVFLDGAPIGIQEVASTDFAVTREVSTGSWLGLAHQGRGLGKEMRSAVLHLAFAELGAESARTSVLDGSTASRKVTERLGYRPDGTVRVAVRGELRTDHRFVLGRDGWERHRTMGVQVEGVDPCAAMFGAEKIRGTAS</sequence>
<evidence type="ECO:0000313" key="3">
    <source>
        <dbReference type="Proteomes" id="UP001165685"/>
    </source>
</evidence>
<dbReference type="Proteomes" id="UP001165685">
    <property type="component" value="Unassembled WGS sequence"/>
</dbReference>
<name>A0ABT4TQH2_9ACTN</name>
<dbReference type="PANTHER" id="PTHR43441">
    <property type="entry name" value="RIBOSOMAL-PROTEIN-SERINE ACETYLTRANSFERASE"/>
    <property type="match status" value="1"/>
</dbReference>
<dbReference type="PANTHER" id="PTHR43441:SF11">
    <property type="entry name" value="RIBOSOMAL-PROTEIN-SERINE ACETYLTRANSFERASE"/>
    <property type="match status" value="1"/>
</dbReference>
<evidence type="ECO:0000313" key="2">
    <source>
        <dbReference type="EMBL" id="MDA2806494.1"/>
    </source>
</evidence>
<keyword evidence="3" id="KW-1185">Reference proteome</keyword>
<protein>
    <submittedName>
        <fullName evidence="2">GNAT family protein</fullName>
    </submittedName>
</protein>
<dbReference type="Gene3D" id="3.40.630.30">
    <property type="match status" value="1"/>
</dbReference>
<dbReference type="InterPro" id="IPR000182">
    <property type="entry name" value="GNAT_dom"/>
</dbReference>
<dbReference type="InterPro" id="IPR016181">
    <property type="entry name" value="Acyl_CoA_acyltransferase"/>
</dbReference>
<gene>
    <name evidence="2" type="ORF">O4U47_18430</name>
</gene>
<organism evidence="2 3">
    <name type="scientific">Nocardiopsis suaedae</name>
    <dbReference type="NCBI Taxonomy" id="3018444"/>
    <lineage>
        <taxon>Bacteria</taxon>
        <taxon>Bacillati</taxon>
        <taxon>Actinomycetota</taxon>
        <taxon>Actinomycetes</taxon>
        <taxon>Streptosporangiales</taxon>
        <taxon>Nocardiopsidaceae</taxon>
        <taxon>Nocardiopsis</taxon>
    </lineage>
</organism>
<dbReference type="EMBL" id="JAQFWP010000036">
    <property type="protein sequence ID" value="MDA2806494.1"/>
    <property type="molecule type" value="Genomic_DNA"/>
</dbReference>